<accession>A0ABV0N862</accession>
<organism evidence="1 2">
    <name type="scientific">Goodea atripinnis</name>
    <dbReference type="NCBI Taxonomy" id="208336"/>
    <lineage>
        <taxon>Eukaryota</taxon>
        <taxon>Metazoa</taxon>
        <taxon>Chordata</taxon>
        <taxon>Craniata</taxon>
        <taxon>Vertebrata</taxon>
        <taxon>Euteleostomi</taxon>
        <taxon>Actinopterygii</taxon>
        <taxon>Neopterygii</taxon>
        <taxon>Teleostei</taxon>
        <taxon>Neoteleostei</taxon>
        <taxon>Acanthomorphata</taxon>
        <taxon>Ovalentaria</taxon>
        <taxon>Atherinomorphae</taxon>
        <taxon>Cyprinodontiformes</taxon>
        <taxon>Goodeidae</taxon>
        <taxon>Goodea</taxon>
    </lineage>
</organism>
<reference evidence="1 2" key="1">
    <citation type="submission" date="2021-06" db="EMBL/GenBank/DDBJ databases">
        <authorList>
            <person name="Palmer J.M."/>
        </authorList>
    </citation>
    <scope>NUCLEOTIDE SEQUENCE [LARGE SCALE GENOMIC DNA]</scope>
    <source>
        <strain evidence="1 2">GA_2019</strain>
        <tissue evidence="1">Muscle</tissue>
    </source>
</reference>
<dbReference type="InterPro" id="IPR052957">
    <property type="entry name" value="Auxin_embryo_med"/>
</dbReference>
<dbReference type="Proteomes" id="UP001476798">
    <property type="component" value="Unassembled WGS sequence"/>
</dbReference>
<feature type="non-terminal residue" evidence="1">
    <location>
        <position position="1"/>
    </location>
</feature>
<gene>
    <name evidence="1" type="ORF">GOODEAATRI_005250</name>
</gene>
<evidence type="ECO:0000313" key="2">
    <source>
        <dbReference type="Proteomes" id="UP001476798"/>
    </source>
</evidence>
<dbReference type="PANTHER" id="PTHR32387:SF0">
    <property type="entry name" value="PROTEIN NO VEIN"/>
    <property type="match status" value="1"/>
</dbReference>
<proteinExistence type="predicted"/>
<evidence type="ECO:0000313" key="1">
    <source>
        <dbReference type="EMBL" id="MEQ2167553.1"/>
    </source>
</evidence>
<dbReference type="PANTHER" id="PTHR32387">
    <property type="entry name" value="WU:FJ29H11"/>
    <property type="match status" value="1"/>
</dbReference>
<sequence>LSKAEEDVTCYSRVAKFLLRCLTRIPTRTCHALLQQVFLEPFSRVLGQAKSKEVLITVAQSDPKHLNCLHQLGILLGITDWVKDYQKKLTPPQSQNNNAYTAHRDHAKIKEDVESTELALAFQLGGNKAESDIVCQPQKQPVFAYLPLRSFGFRFIIQGDFDIPSSREDVDRDSSWNQWLRSEIPQLFLKAMDVFTVLLPTALYENKTLAEFKTSIKQLCDCSLPFTGGKVVYKLPSQVAVCQDAVIRDVISSEELERHLSLSYLHPGLSPPPPASLLTQMGVRYLRGSDVTTVTTAMAKELVRAEGIHSGVWQSSLNLPN</sequence>
<protein>
    <submittedName>
        <fullName evidence="1">Uncharacterized protein</fullName>
    </submittedName>
</protein>
<keyword evidence="2" id="KW-1185">Reference proteome</keyword>
<name>A0ABV0N862_9TELE</name>
<comment type="caution">
    <text evidence="1">The sequence shown here is derived from an EMBL/GenBank/DDBJ whole genome shotgun (WGS) entry which is preliminary data.</text>
</comment>
<dbReference type="EMBL" id="JAHRIO010030221">
    <property type="protein sequence ID" value="MEQ2167553.1"/>
    <property type="molecule type" value="Genomic_DNA"/>
</dbReference>